<proteinExistence type="predicted"/>
<accession>A0A238XG20</accession>
<dbReference type="Proteomes" id="UP000198384">
    <property type="component" value="Unassembled WGS sequence"/>
</dbReference>
<dbReference type="EMBL" id="FZNT01000006">
    <property type="protein sequence ID" value="SNR57955.1"/>
    <property type="molecule type" value="Genomic_DNA"/>
</dbReference>
<evidence type="ECO:0000313" key="2">
    <source>
        <dbReference type="Proteomes" id="UP000198384"/>
    </source>
</evidence>
<name>A0A238XG20_9FLAO</name>
<dbReference type="RefSeq" id="WP_089381784.1">
    <property type="nucleotide sequence ID" value="NZ_FZNT01000006.1"/>
</dbReference>
<keyword evidence="2" id="KW-1185">Reference proteome</keyword>
<dbReference type="AlphaFoldDB" id="A0A238XG20"/>
<sequence length="201" mass="23804">MNEKDLLSQLKKKFPVLVSDLYPFPKPYQGKEKVKAIVLGADPSHIVDGLPKPLKEVFQLDNPRSPYWRSIQRNIDHIDGVTLDNLYVQNLCRNYFTQETSENEHWSEIARNYWAPFLKQELDGKFDVRVPVLMTTEFILHSLLKDPTIKLKATDIYTNHILIKKEDNLLGRDLITFYRHHRYSLTNWDTYKEFIENKIIN</sequence>
<evidence type="ECO:0008006" key="3">
    <source>
        <dbReference type="Google" id="ProtNLM"/>
    </source>
</evidence>
<dbReference type="OrthoDB" id="1118953at2"/>
<gene>
    <name evidence="1" type="ORF">SAMN06265371_10620</name>
</gene>
<protein>
    <recommendedName>
        <fullName evidence="3">Uracil DNA glycosylase superfamily protein</fullName>
    </recommendedName>
</protein>
<reference evidence="1 2" key="1">
    <citation type="submission" date="2017-06" db="EMBL/GenBank/DDBJ databases">
        <authorList>
            <person name="Kim H.J."/>
            <person name="Triplett B.A."/>
        </authorList>
    </citation>
    <scope>NUCLEOTIDE SEQUENCE [LARGE SCALE GENOMIC DNA]</scope>
    <source>
        <strain evidence="1 2">DSM 29150</strain>
    </source>
</reference>
<evidence type="ECO:0000313" key="1">
    <source>
        <dbReference type="EMBL" id="SNR57955.1"/>
    </source>
</evidence>
<organism evidence="1 2">
    <name type="scientific">Lutibacter agarilyticus</name>
    <dbReference type="NCBI Taxonomy" id="1109740"/>
    <lineage>
        <taxon>Bacteria</taxon>
        <taxon>Pseudomonadati</taxon>
        <taxon>Bacteroidota</taxon>
        <taxon>Flavobacteriia</taxon>
        <taxon>Flavobacteriales</taxon>
        <taxon>Flavobacteriaceae</taxon>
        <taxon>Lutibacter</taxon>
    </lineage>
</organism>